<dbReference type="GO" id="GO:0016405">
    <property type="term" value="F:CoA-ligase activity"/>
    <property type="evidence" value="ECO:0007669"/>
    <property type="project" value="TreeGrafter"/>
</dbReference>
<protein>
    <submittedName>
        <fullName evidence="5">Putative acyl-coa synthetase</fullName>
    </submittedName>
</protein>
<evidence type="ECO:0000259" key="3">
    <source>
        <dbReference type="Pfam" id="PF00501"/>
    </source>
</evidence>
<accession>A0A2R5LLB5</accession>
<dbReference type="PANTHER" id="PTHR24096">
    <property type="entry name" value="LONG-CHAIN-FATTY-ACID--COA LIGASE"/>
    <property type="match status" value="1"/>
</dbReference>
<dbReference type="Gene3D" id="3.40.50.12780">
    <property type="entry name" value="N-terminal domain of ligase-like"/>
    <property type="match status" value="1"/>
</dbReference>
<proteinExistence type="predicted"/>
<feature type="domain" description="AMP-binding enzyme C-terminal" evidence="4">
    <location>
        <begin position="440"/>
        <end position="520"/>
    </location>
</feature>
<comment type="subcellular location">
    <subcellularLocation>
        <location evidence="1">Peroxisome</location>
    </subcellularLocation>
</comment>
<keyword evidence="2" id="KW-0576">Peroxisome</keyword>
<dbReference type="PANTHER" id="PTHR24096:SF422">
    <property type="entry name" value="BCDNA.GH02901"/>
    <property type="match status" value="1"/>
</dbReference>
<dbReference type="InterPro" id="IPR020845">
    <property type="entry name" value="AMP-binding_CS"/>
</dbReference>
<dbReference type="AlphaFoldDB" id="A0A2R5LLB5"/>
<evidence type="ECO:0000256" key="2">
    <source>
        <dbReference type="ARBA" id="ARBA00023140"/>
    </source>
</evidence>
<dbReference type="PROSITE" id="PS00455">
    <property type="entry name" value="AMP_BINDING"/>
    <property type="match status" value="1"/>
</dbReference>
<dbReference type="Gene3D" id="3.30.300.30">
    <property type="match status" value="1"/>
</dbReference>
<name>A0A2R5LLB5_9ACAR</name>
<evidence type="ECO:0000313" key="5">
    <source>
        <dbReference type="EMBL" id="MBY10320.1"/>
    </source>
</evidence>
<dbReference type="InterPro" id="IPR042099">
    <property type="entry name" value="ANL_N_sf"/>
</dbReference>
<dbReference type="Pfam" id="PF13193">
    <property type="entry name" value="AMP-binding_C"/>
    <property type="match status" value="1"/>
</dbReference>
<organism evidence="5">
    <name type="scientific">Ornithodoros turicata</name>
    <dbReference type="NCBI Taxonomy" id="34597"/>
    <lineage>
        <taxon>Eukaryota</taxon>
        <taxon>Metazoa</taxon>
        <taxon>Ecdysozoa</taxon>
        <taxon>Arthropoda</taxon>
        <taxon>Chelicerata</taxon>
        <taxon>Arachnida</taxon>
        <taxon>Acari</taxon>
        <taxon>Parasitiformes</taxon>
        <taxon>Ixodida</taxon>
        <taxon>Ixodoidea</taxon>
        <taxon>Argasidae</taxon>
        <taxon>Ornithodorinae</taxon>
        <taxon>Ornithodoros</taxon>
    </lineage>
</organism>
<dbReference type="SUPFAM" id="SSF56801">
    <property type="entry name" value="Acetyl-CoA synthetase-like"/>
    <property type="match status" value="1"/>
</dbReference>
<dbReference type="InterPro" id="IPR045851">
    <property type="entry name" value="AMP-bd_C_sf"/>
</dbReference>
<dbReference type="GO" id="GO:0005777">
    <property type="term" value="C:peroxisome"/>
    <property type="evidence" value="ECO:0007669"/>
    <property type="project" value="UniProtKB-SubCell"/>
</dbReference>
<evidence type="ECO:0000256" key="1">
    <source>
        <dbReference type="ARBA" id="ARBA00004275"/>
    </source>
</evidence>
<dbReference type="InterPro" id="IPR000873">
    <property type="entry name" value="AMP-dep_synth/lig_dom"/>
</dbReference>
<feature type="domain" description="AMP-dependent synthetase/ligase" evidence="3">
    <location>
        <begin position="28"/>
        <end position="389"/>
    </location>
</feature>
<dbReference type="EMBL" id="GGLE01006194">
    <property type="protein sequence ID" value="MBY10320.1"/>
    <property type="molecule type" value="Transcribed_RNA"/>
</dbReference>
<reference evidence="5" key="1">
    <citation type="submission" date="2018-03" db="EMBL/GenBank/DDBJ databases">
        <title>The relapsing fever spirochete Borrelia turicatae persists in the highly oxidative environment of its soft-bodied tick vector.</title>
        <authorList>
            <person name="Bourret T.J."/>
            <person name="Boyle W.K."/>
            <person name="Valenzuela J.G."/>
            <person name="Oliveira F."/>
            <person name="Lopez J.E."/>
        </authorList>
    </citation>
    <scope>NUCLEOTIDE SEQUENCE</scope>
    <source>
        <strain evidence="5">Kansas strain/isolate</strain>
        <tissue evidence="5">Salivary glands</tissue>
    </source>
</reference>
<sequence>MKAKIEDGIVYSPQRDVLIPEVPLYSFFKSHVQKHGDKVAAIEENRRWSFNEVLRSIEWYAAGFQSIGLRKGDRVCVHVGNKFENLLAMYGIVAAGGTVVCSKPSLTPRELSYQLTDSESTYVLTDSRNADKVSQVKDKHKLKAVLSMEAVDGFFSVEQFKEGVAESTFKLVDVENPKEEVVALIYTSGTTGLPKGVQVTHYGLVGCHVQSLHSYEISKEDVTLNWEPITHASGFMSSMIRIVHGVTSVIGQPTMGVKEFVDKVNKHKVTSLFFFPTRLQAFVNTMDSHGYRTPSIKSIAVGGGGLSPSVAKKALKLFNLTCFLNVYGLTESCGLVCGSLSGDTAYGTIGFPAVNVQIKIVDIGTGRVLGPGERGEMVIKLPNVMKGYYKNAEATAAVLSADGWLRTGDCAYYDKDGRFYFVERLKEMIKCLDNQVAPAEVEEVLLSHEAVAEAAVVGIPDPQYGEAPTAFVVLRDSSHEDVETVRTQLKELVKRECAQHKHLHGGCHFIERLPKTETGKVQRAALRESYAAIEKK</sequence>
<dbReference type="Pfam" id="PF00501">
    <property type="entry name" value="AMP-binding"/>
    <property type="match status" value="1"/>
</dbReference>
<dbReference type="InterPro" id="IPR025110">
    <property type="entry name" value="AMP-bd_C"/>
</dbReference>
<evidence type="ECO:0000259" key="4">
    <source>
        <dbReference type="Pfam" id="PF13193"/>
    </source>
</evidence>